<protein>
    <submittedName>
        <fullName evidence="1">Os01g0610600 protein</fullName>
    </submittedName>
</protein>
<reference evidence="2" key="1">
    <citation type="journal article" date="2005" name="Nature">
        <title>The map-based sequence of the rice genome.</title>
        <authorList>
            <consortium name="International rice genome sequencing project (IRGSP)"/>
            <person name="Matsumoto T."/>
            <person name="Wu J."/>
            <person name="Kanamori H."/>
            <person name="Katayose Y."/>
            <person name="Fujisawa M."/>
            <person name="Namiki N."/>
            <person name="Mizuno H."/>
            <person name="Yamamoto K."/>
            <person name="Antonio B.A."/>
            <person name="Baba T."/>
            <person name="Sakata K."/>
            <person name="Nagamura Y."/>
            <person name="Aoki H."/>
            <person name="Arikawa K."/>
            <person name="Arita K."/>
            <person name="Bito T."/>
            <person name="Chiden Y."/>
            <person name="Fujitsuka N."/>
            <person name="Fukunaka R."/>
            <person name="Hamada M."/>
            <person name="Harada C."/>
            <person name="Hayashi A."/>
            <person name="Hijishita S."/>
            <person name="Honda M."/>
            <person name="Hosokawa S."/>
            <person name="Ichikawa Y."/>
            <person name="Idonuma A."/>
            <person name="Iijima M."/>
            <person name="Ikeda M."/>
            <person name="Ikeno M."/>
            <person name="Ito K."/>
            <person name="Ito S."/>
            <person name="Ito T."/>
            <person name="Ito Y."/>
            <person name="Ito Y."/>
            <person name="Iwabuchi A."/>
            <person name="Kamiya K."/>
            <person name="Karasawa W."/>
            <person name="Kurita K."/>
            <person name="Katagiri S."/>
            <person name="Kikuta A."/>
            <person name="Kobayashi H."/>
            <person name="Kobayashi N."/>
            <person name="Machita K."/>
            <person name="Maehara T."/>
            <person name="Masukawa M."/>
            <person name="Mizubayashi T."/>
            <person name="Mukai Y."/>
            <person name="Nagasaki H."/>
            <person name="Nagata Y."/>
            <person name="Naito S."/>
            <person name="Nakashima M."/>
            <person name="Nakama Y."/>
            <person name="Nakamichi Y."/>
            <person name="Nakamura M."/>
            <person name="Meguro A."/>
            <person name="Negishi M."/>
            <person name="Ohta I."/>
            <person name="Ohta T."/>
            <person name="Okamoto M."/>
            <person name="Ono N."/>
            <person name="Saji S."/>
            <person name="Sakaguchi M."/>
            <person name="Sakai K."/>
            <person name="Shibata M."/>
            <person name="Shimokawa T."/>
            <person name="Song J."/>
            <person name="Takazaki Y."/>
            <person name="Terasawa K."/>
            <person name="Tsugane M."/>
            <person name="Tsuji K."/>
            <person name="Ueda S."/>
            <person name="Waki K."/>
            <person name="Yamagata H."/>
            <person name="Yamamoto M."/>
            <person name="Yamamoto S."/>
            <person name="Yamane H."/>
            <person name="Yoshiki S."/>
            <person name="Yoshihara R."/>
            <person name="Yukawa K."/>
            <person name="Zhong H."/>
            <person name="Yano M."/>
            <person name="Yuan Q."/>
            <person name="Ouyang S."/>
            <person name="Liu J."/>
            <person name="Jones K.M."/>
            <person name="Gansberger K."/>
            <person name="Moffat K."/>
            <person name="Hill J."/>
            <person name="Bera J."/>
            <person name="Fadrosh D."/>
            <person name="Jin S."/>
            <person name="Johri S."/>
            <person name="Kim M."/>
            <person name="Overton L."/>
            <person name="Reardon M."/>
            <person name="Tsitrin T."/>
            <person name="Vuong H."/>
            <person name="Weaver B."/>
            <person name="Ciecko A."/>
            <person name="Tallon L."/>
            <person name="Jackson J."/>
            <person name="Pai G."/>
            <person name="Aken S.V."/>
            <person name="Utterback T."/>
            <person name="Reidmuller S."/>
            <person name="Feldblyum T."/>
            <person name="Hsiao J."/>
            <person name="Zismann V."/>
            <person name="Iobst S."/>
            <person name="de Vazeille A.R."/>
            <person name="Buell C.R."/>
            <person name="Ying K."/>
            <person name="Li Y."/>
            <person name="Lu T."/>
            <person name="Huang Y."/>
            <person name="Zhao Q."/>
            <person name="Feng Q."/>
            <person name="Zhang L."/>
            <person name="Zhu J."/>
            <person name="Weng Q."/>
            <person name="Mu J."/>
            <person name="Lu Y."/>
            <person name="Fan D."/>
            <person name="Liu Y."/>
            <person name="Guan J."/>
            <person name="Zhang Y."/>
            <person name="Yu S."/>
            <person name="Liu X."/>
            <person name="Zhang Y."/>
            <person name="Hong G."/>
            <person name="Han B."/>
            <person name="Choisne N."/>
            <person name="Demange N."/>
            <person name="Orjeda G."/>
            <person name="Samain S."/>
            <person name="Cattolico L."/>
            <person name="Pelletier E."/>
            <person name="Couloux A."/>
            <person name="Segurens B."/>
            <person name="Wincker P."/>
            <person name="D'Hont A."/>
            <person name="Scarpelli C."/>
            <person name="Weissenbach J."/>
            <person name="Salanoubat M."/>
            <person name="Quetier F."/>
            <person name="Yu Y."/>
            <person name="Kim H.R."/>
            <person name="Rambo T."/>
            <person name="Currie J."/>
            <person name="Collura K."/>
            <person name="Luo M."/>
            <person name="Yang T."/>
            <person name="Ammiraju J.S.S."/>
            <person name="Engler F."/>
            <person name="Soderlund C."/>
            <person name="Wing R.A."/>
            <person name="Palmer L.E."/>
            <person name="de la Bastide M."/>
            <person name="Spiegel L."/>
            <person name="Nascimento L."/>
            <person name="Zutavern T."/>
            <person name="O'Shaughnessy A."/>
            <person name="Dike S."/>
            <person name="Dedhia N."/>
            <person name="Preston R."/>
            <person name="Balija V."/>
            <person name="McCombie W.R."/>
            <person name="Chow T."/>
            <person name="Chen H."/>
            <person name="Chung M."/>
            <person name="Chen C."/>
            <person name="Shaw J."/>
            <person name="Wu H."/>
            <person name="Hsiao K."/>
            <person name="Chao Y."/>
            <person name="Chu M."/>
            <person name="Cheng C."/>
            <person name="Hour A."/>
            <person name="Lee P."/>
            <person name="Lin S."/>
            <person name="Lin Y."/>
            <person name="Liou J."/>
            <person name="Liu S."/>
            <person name="Hsing Y."/>
            <person name="Raghuvanshi S."/>
            <person name="Mohanty A."/>
            <person name="Bharti A.K."/>
            <person name="Gaur A."/>
            <person name="Gupta V."/>
            <person name="Kumar D."/>
            <person name="Ravi V."/>
            <person name="Vij S."/>
            <person name="Kapur A."/>
            <person name="Khurana P."/>
            <person name="Khurana P."/>
            <person name="Khurana J.P."/>
            <person name="Tyagi A.K."/>
            <person name="Gaikwad K."/>
            <person name="Singh A."/>
            <person name="Dalal V."/>
            <person name="Srivastava S."/>
            <person name="Dixit A."/>
            <person name="Pal A.K."/>
            <person name="Ghazi I.A."/>
            <person name="Yadav M."/>
            <person name="Pandit A."/>
            <person name="Bhargava A."/>
            <person name="Sureshbabu K."/>
            <person name="Batra K."/>
            <person name="Sharma T.R."/>
            <person name="Mohapatra T."/>
            <person name="Singh N.K."/>
            <person name="Messing J."/>
            <person name="Nelson A.B."/>
            <person name="Fuks G."/>
            <person name="Kavchok S."/>
            <person name="Keizer G."/>
            <person name="Linton E."/>
            <person name="Llaca V."/>
            <person name="Song R."/>
            <person name="Tanyolac B."/>
            <person name="Young S."/>
            <person name="Ho-Il K."/>
            <person name="Hahn J.H."/>
            <person name="Sangsakoo G."/>
            <person name="Vanavichit A."/>
            <person name="de Mattos Luiz.A.T."/>
            <person name="Zimmer P.D."/>
            <person name="Malone G."/>
            <person name="Dellagostin O."/>
            <person name="de Oliveira A.C."/>
            <person name="Bevan M."/>
            <person name="Bancroft I."/>
            <person name="Minx P."/>
            <person name="Cordum H."/>
            <person name="Wilson R."/>
            <person name="Cheng Z."/>
            <person name="Jin W."/>
            <person name="Jiang J."/>
            <person name="Leong S.A."/>
            <person name="Iwama H."/>
            <person name="Gojobori T."/>
            <person name="Itoh T."/>
            <person name="Niimura Y."/>
            <person name="Fujii Y."/>
            <person name="Habara T."/>
            <person name="Sakai H."/>
            <person name="Sato Y."/>
            <person name="Wilson G."/>
            <person name="Kumar K."/>
            <person name="McCouch S."/>
            <person name="Juretic N."/>
            <person name="Hoen D."/>
            <person name="Wright S."/>
            <person name="Bruskiewich R."/>
            <person name="Bureau T."/>
            <person name="Miyao A."/>
            <person name="Hirochika H."/>
            <person name="Nishikawa T."/>
            <person name="Kadowaki K."/>
            <person name="Sugiura M."/>
            <person name="Burr B."/>
            <person name="Sasaki T."/>
        </authorList>
    </citation>
    <scope>NUCLEOTIDE SEQUENCE [LARGE SCALE GENOMIC DNA]</scope>
    <source>
        <strain evidence="2">cv. Nipponbare</strain>
    </source>
</reference>
<accession>A0A0P0V543</accession>
<feature type="non-terminal residue" evidence="1">
    <location>
        <position position="48"/>
    </location>
</feature>
<name>A0A0P0V543_ORYSJ</name>
<dbReference type="Gene3D" id="3.60.10.10">
    <property type="entry name" value="Endonuclease/exonuclease/phosphatase"/>
    <property type="match status" value="1"/>
</dbReference>
<evidence type="ECO:0000313" key="2">
    <source>
        <dbReference type="Proteomes" id="UP000059680"/>
    </source>
</evidence>
<proteinExistence type="predicted"/>
<reference evidence="1 2" key="2">
    <citation type="journal article" date="2013" name="Plant Cell Physiol.">
        <title>Rice Annotation Project Database (RAP-DB): an integrative and interactive database for rice genomics.</title>
        <authorList>
            <person name="Sakai H."/>
            <person name="Lee S.S."/>
            <person name="Tanaka T."/>
            <person name="Numa H."/>
            <person name="Kim J."/>
            <person name="Kawahara Y."/>
            <person name="Wakimoto H."/>
            <person name="Yang C.C."/>
            <person name="Iwamoto M."/>
            <person name="Abe T."/>
            <person name="Yamada Y."/>
            <person name="Muto A."/>
            <person name="Inokuchi H."/>
            <person name="Ikemura T."/>
            <person name="Matsumoto T."/>
            <person name="Sasaki T."/>
            <person name="Itoh T."/>
        </authorList>
    </citation>
    <scope>NUCLEOTIDE SEQUENCE [LARGE SCALE GENOMIC DNA]</scope>
    <source>
        <strain evidence="2">cv. Nipponbare</strain>
    </source>
</reference>
<dbReference type="Gramene" id="Os01t0610600-02">
    <property type="protein sequence ID" value="Os01t0610600-02"/>
    <property type="gene ID" value="Os01g0610600"/>
</dbReference>
<keyword evidence="2" id="KW-1185">Reference proteome</keyword>
<sequence length="48" mass="6117">IFFYHAERFKVLSYNILADYLAQEHQFLYERIPSFIMDWNWRKEKLVF</sequence>
<gene>
    <name evidence="1" type="ordered locus">Os01g0610600</name>
    <name evidence="1" type="ORF">OSNPB_010610600</name>
</gene>
<dbReference type="AlphaFoldDB" id="A0A0P0V543"/>
<dbReference type="EMBL" id="AP014957">
    <property type="protein sequence ID" value="BAS73114.1"/>
    <property type="molecule type" value="Genomic_DNA"/>
</dbReference>
<evidence type="ECO:0000313" key="1">
    <source>
        <dbReference type="EMBL" id="BAS73114.1"/>
    </source>
</evidence>
<organism evidence="1 2">
    <name type="scientific">Oryza sativa subsp. japonica</name>
    <name type="common">Rice</name>
    <dbReference type="NCBI Taxonomy" id="39947"/>
    <lineage>
        <taxon>Eukaryota</taxon>
        <taxon>Viridiplantae</taxon>
        <taxon>Streptophyta</taxon>
        <taxon>Embryophyta</taxon>
        <taxon>Tracheophyta</taxon>
        <taxon>Spermatophyta</taxon>
        <taxon>Magnoliopsida</taxon>
        <taxon>Liliopsida</taxon>
        <taxon>Poales</taxon>
        <taxon>Poaceae</taxon>
        <taxon>BOP clade</taxon>
        <taxon>Oryzoideae</taxon>
        <taxon>Oryzeae</taxon>
        <taxon>Oryzinae</taxon>
        <taxon>Oryza</taxon>
        <taxon>Oryza sativa</taxon>
    </lineage>
</organism>
<dbReference type="Proteomes" id="UP000059680">
    <property type="component" value="Chromosome 1"/>
</dbReference>
<reference evidence="1 2" key="3">
    <citation type="journal article" date="2013" name="Rice">
        <title>Improvement of the Oryza sativa Nipponbare reference genome using next generation sequence and optical map data.</title>
        <authorList>
            <person name="Kawahara Y."/>
            <person name="de la Bastide M."/>
            <person name="Hamilton J.P."/>
            <person name="Kanamori H."/>
            <person name="McCombie W.R."/>
            <person name="Ouyang S."/>
            <person name="Schwartz D.C."/>
            <person name="Tanaka T."/>
            <person name="Wu J."/>
            <person name="Zhou S."/>
            <person name="Childs K.L."/>
            <person name="Davidson R.M."/>
            <person name="Lin H."/>
            <person name="Quesada-Ocampo L."/>
            <person name="Vaillancourt B."/>
            <person name="Sakai H."/>
            <person name="Lee S.S."/>
            <person name="Kim J."/>
            <person name="Numa H."/>
            <person name="Itoh T."/>
            <person name="Buell C.R."/>
            <person name="Matsumoto T."/>
        </authorList>
    </citation>
    <scope>NUCLEOTIDE SEQUENCE [LARGE SCALE GENOMIC DNA]</scope>
    <source>
        <strain evidence="2">cv. Nipponbare</strain>
    </source>
</reference>
<dbReference type="InterPro" id="IPR036691">
    <property type="entry name" value="Endo/exonu/phosph_ase_sf"/>
</dbReference>
<feature type="non-terminal residue" evidence="1">
    <location>
        <position position="1"/>
    </location>
</feature>
<dbReference type="ExpressionAtlas" id="A0A0P0V543">
    <property type="expression patterns" value="baseline and differential"/>
</dbReference>